<dbReference type="Proteomes" id="UP000655225">
    <property type="component" value="Unassembled WGS sequence"/>
</dbReference>
<dbReference type="Pfam" id="PF13812">
    <property type="entry name" value="PPR_3"/>
    <property type="match status" value="1"/>
</dbReference>
<dbReference type="Gene3D" id="1.25.40.10">
    <property type="entry name" value="Tetratricopeptide repeat domain"/>
    <property type="match status" value="3"/>
</dbReference>
<organism evidence="3 4">
    <name type="scientific">Tetracentron sinense</name>
    <name type="common">Spur-leaf</name>
    <dbReference type="NCBI Taxonomy" id="13715"/>
    <lineage>
        <taxon>Eukaryota</taxon>
        <taxon>Viridiplantae</taxon>
        <taxon>Streptophyta</taxon>
        <taxon>Embryophyta</taxon>
        <taxon>Tracheophyta</taxon>
        <taxon>Spermatophyta</taxon>
        <taxon>Magnoliopsida</taxon>
        <taxon>Trochodendrales</taxon>
        <taxon>Trochodendraceae</taxon>
        <taxon>Tetracentron</taxon>
    </lineage>
</organism>
<dbReference type="InterPro" id="IPR011990">
    <property type="entry name" value="TPR-like_helical_dom_sf"/>
</dbReference>
<protein>
    <recommendedName>
        <fullName evidence="5">Pentatricopeptide repeat-containing protein</fullName>
    </recommendedName>
</protein>
<dbReference type="GO" id="GO:0099402">
    <property type="term" value="P:plant organ development"/>
    <property type="evidence" value="ECO:0007669"/>
    <property type="project" value="UniProtKB-ARBA"/>
</dbReference>
<dbReference type="Pfam" id="PF20431">
    <property type="entry name" value="E_motif"/>
    <property type="match status" value="1"/>
</dbReference>
<dbReference type="OMA" id="TEHVSCI"/>
<dbReference type="AlphaFoldDB" id="A0A834Y9K8"/>
<sequence>MTEQLSLVLKQCASPKFTALTKAIHSKSLKLGKLSCLHFRTNILTAYSKCGIIYDACQLFDEIADQRLCFFDTVSWNSVISGCVQNGKDAEAFRYFKNMQSYYSNCSHGNDFQDLGPDSFTLSSIISSSYCLEMNIIHGEQLHGYALKTAILSSISVGNSLITLYAKWGRLHESRLVFESMPELNVVSWTALISGHAQQQGNEEETLRMFVLMMRNKNQRPNQFTFASIFSSCGKLASLSQGMLFISVALKMGHFSNIHVQNSLVGFCSDCGYLEEAKAIFKHITNPDIVSWNSLLKGYSQQGRGEEALSVFEEMCKRCETPDAITFLSVLSACRHTGMVFQGLKLFKTMKEDHGIEPEVEHISCIVDLLGRAGQLHQAEEFIRGFQFKVSSSAWRTLLGACRVHGNAELAKLAASRLLELEPCDAEAQIVVSHIYAANGRWDMVANLRCSIKEKGVRKEPGFSWIEVGNRVHSFVVADWGHSQIEEIQKTLMELTNHIKDWIVD</sequence>
<dbReference type="OrthoDB" id="185373at2759"/>
<proteinExistence type="predicted"/>
<dbReference type="EMBL" id="JABCRI010000024">
    <property type="protein sequence ID" value="KAF8377059.1"/>
    <property type="molecule type" value="Genomic_DNA"/>
</dbReference>
<name>A0A834Y9K8_TETSI</name>
<dbReference type="GO" id="GO:0003723">
    <property type="term" value="F:RNA binding"/>
    <property type="evidence" value="ECO:0007669"/>
    <property type="project" value="InterPro"/>
</dbReference>
<evidence type="ECO:0000256" key="1">
    <source>
        <dbReference type="ARBA" id="ARBA00022737"/>
    </source>
</evidence>
<dbReference type="Pfam" id="PF01535">
    <property type="entry name" value="PPR"/>
    <property type="match status" value="1"/>
</dbReference>
<dbReference type="NCBIfam" id="TIGR00756">
    <property type="entry name" value="PPR"/>
    <property type="match status" value="2"/>
</dbReference>
<comment type="caution">
    <text evidence="3">The sequence shown here is derived from an EMBL/GenBank/DDBJ whole genome shotgun (WGS) entry which is preliminary data.</text>
</comment>
<dbReference type="FunFam" id="1.25.40.10:FF:000073">
    <property type="entry name" value="Pentatricopeptide repeat-containing protein chloroplastic"/>
    <property type="match status" value="1"/>
</dbReference>
<feature type="repeat" description="PPR" evidence="2">
    <location>
        <begin position="185"/>
        <end position="221"/>
    </location>
</feature>
<feature type="repeat" description="PPR" evidence="2">
    <location>
        <begin position="72"/>
        <end position="102"/>
    </location>
</feature>
<evidence type="ECO:0000313" key="4">
    <source>
        <dbReference type="Proteomes" id="UP000655225"/>
    </source>
</evidence>
<feature type="repeat" description="PPR" evidence="2">
    <location>
        <begin position="288"/>
        <end position="322"/>
    </location>
</feature>
<dbReference type="InterPro" id="IPR046848">
    <property type="entry name" value="E_motif"/>
</dbReference>
<dbReference type="Pfam" id="PF13041">
    <property type="entry name" value="PPR_2"/>
    <property type="match status" value="1"/>
</dbReference>
<dbReference type="InterPro" id="IPR002885">
    <property type="entry name" value="PPR_rpt"/>
</dbReference>
<dbReference type="PROSITE" id="PS51375">
    <property type="entry name" value="PPR"/>
    <property type="match status" value="3"/>
</dbReference>
<evidence type="ECO:0000313" key="3">
    <source>
        <dbReference type="EMBL" id="KAF8377059.1"/>
    </source>
</evidence>
<accession>A0A834Y9K8</accession>
<reference evidence="3 4" key="1">
    <citation type="submission" date="2020-04" db="EMBL/GenBank/DDBJ databases">
        <title>Plant Genome Project.</title>
        <authorList>
            <person name="Zhang R.-G."/>
        </authorList>
    </citation>
    <scope>NUCLEOTIDE SEQUENCE [LARGE SCALE GENOMIC DNA]</scope>
    <source>
        <strain evidence="3">YNK0</strain>
        <tissue evidence="3">Leaf</tissue>
    </source>
</reference>
<gene>
    <name evidence="3" type="ORF">HHK36_030432</name>
</gene>
<dbReference type="FunFam" id="1.25.40.10:FF:000158">
    <property type="entry name" value="pentatricopeptide repeat-containing protein At2g33680"/>
    <property type="match status" value="1"/>
</dbReference>
<evidence type="ECO:0000256" key="2">
    <source>
        <dbReference type="PROSITE-ProRule" id="PRU00708"/>
    </source>
</evidence>
<dbReference type="PANTHER" id="PTHR24015:SF548">
    <property type="entry name" value="OS08G0340900 PROTEIN"/>
    <property type="match status" value="1"/>
</dbReference>
<dbReference type="PANTHER" id="PTHR24015">
    <property type="entry name" value="OS07G0578800 PROTEIN-RELATED"/>
    <property type="match status" value="1"/>
</dbReference>
<keyword evidence="1" id="KW-0677">Repeat</keyword>
<keyword evidence="4" id="KW-1185">Reference proteome</keyword>
<dbReference type="GO" id="GO:0009451">
    <property type="term" value="P:RNA modification"/>
    <property type="evidence" value="ECO:0007669"/>
    <property type="project" value="InterPro"/>
</dbReference>
<evidence type="ECO:0008006" key="5">
    <source>
        <dbReference type="Google" id="ProtNLM"/>
    </source>
</evidence>
<dbReference type="InterPro" id="IPR046960">
    <property type="entry name" value="PPR_At4g14850-like_plant"/>
</dbReference>